<keyword evidence="1" id="KW-0472">Membrane</keyword>
<dbReference type="EMBL" id="FNFD01000004">
    <property type="protein sequence ID" value="SDK03533.1"/>
    <property type="molecule type" value="Genomic_DNA"/>
</dbReference>
<dbReference type="InterPro" id="IPR046735">
    <property type="entry name" value="PA2779-like"/>
</dbReference>
<dbReference type="PROSITE" id="PS51257">
    <property type="entry name" value="PROKAR_LIPOPROTEIN"/>
    <property type="match status" value="1"/>
</dbReference>
<protein>
    <recommendedName>
        <fullName evidence="5">PA2779 family protein</fullName>
    </recommendedName>
</protein>
<keyword evidence="2" id="KW-0732">Signal</keyword>
<keyword evidence="1" id="KW-0812">Transmembrane</keyword>
<gene>
    <name evidence="3" type="ORF">SAMN05216186_10437</name>
</gene>
<organism evidence="3 4">
    <name type="scientific">Pseudomonas indica</name>
    <dbReference type="NCBI Taxonomy" id="137658"/>
    <lineage>
        <taxon>Bacteria</taxon>
        <taxon>Pseudomonadati</taxon>
        <taxon>Pseudomonadota</taxon>
        <taxon>Gammaproteobacteria</taxon>
        <taxon>Pseudomonadales</taxon>
        <taxon>Pseudomonadaceae</taxon>
        <taxon>Pseudomonas</taxon>
    </lineage>
</organism>
<evidence type="ECO:0000313" key="4">
    <source>
        <dbReference type="Proteomes" id="UP000198706"/>
    </source>
</evidence>
<accession>A0A1G8YLG4</accession>
<dbReference type="Pfam" id="PF20332">
    <property type="entry name" value="DUF6627"/>
    <property type="match status" value="1"/>
</dbReference>
<keyword evidence="4" id="KW-1185">Reference proteome</keyword>
<proteinExistence type="predicted"/>
<dbReference type="NCBIfam" id="NF033919">
    <property type="entry name" value="PA2779_fam"/>
    <property type="match status" value="1"/>
</dbReference>
<feature type="chain" id="PRO_5011712963" description="PA2779 family protein" evidence="2">
    <location>
        <begin position="28"/>
        <end position="118"/>
    </location>
</feature>
<evidence type="ECO:0000256" key="2">
    <source>
        <dbReference type="SAM" id="SignalP"/>
    </source>
</evidence>
<evidence type="ECO:0000256" key="1">
    <source>
        <dbReference type="SAM" id="Phobius"/>
    </source>
</evidence>
<reference evidence="3 4" key="1">
    <citation type="submission" date="2016-10" db="EMBL/GenBank/DDBJ databases">
        <authorList>
            <person name="de Groot N.N."/>
        </authorList>
    </citation>
    <scope>NUCLEOTIDE SEQUENCE [LARGE SCALE GENOMIC DNA]</scope>
    <source>
        <strain evidence="3 4">JCM 21544</strain>
    </source>
</reference>
<evidence type="ECO:0000313" key="3">
    <source>
        <dbReference type="EMBL" id="SDK03533.1"/>
    </source>
</evidence>
<feature type="signal peptide" evidence="2">
    <location>
        <begin position="1"/>
        <end position="27"/>
    </location>
</feature>
<name>A0A1G8YLG4_9PSED</name>
<dbReference type="Proteomes" id="UP000198706">
    <property type="component" value="Unassembled WGS sequence"/>
</dbReference>
<dbReference type="STRING" id="137658.SAMN05216186_10437"/>
<dbReference type="AlphaFoldDB" id="A0A1G8YLG4"/>
<dbReference type="RefSeq" id="WP_084334384.1">
    <property type="nucleotide sequence ID" value="NZ_FNFD01000004.1"/>
</dbReference>
<evidence type="ECO:0008006" key="5">
    <source>
        <dbReference type="Google" id="ProtNLM"/>
    </source>
</evidence>
<sequence length="118" mass="12454">MKNLLMTFSAILALACLAVLLPAPAQAAMISTDEVIATQDAQADREKVKEFLGRANVEKKLQDMDVPANVARKRVDALTAEEAATLAKRIDALPAGGALSGTDFIIILLVAILVAILL</sequence>
<feature type="transmembrane region" description="Helical" evidence="1">
    <location>
        <begin position="98"/>
        <end position="117"/>
    </location>
</feature>
<keyword evidence="1" id="KW-1133">Transmembrane helix</keyword>